<protein>
    <submittedName>
        <fullName evidence="1">Uncharacterized protein</fullName>
    </submittedName>
</protein>
<accession>A0ABT2NAU2</accession>
<comment type="caution">
    <text evidence="1">The sequence shown here is derived from an EMBL/GenBank/DDBJ whole genome shotgun (WGS) entry which is preliminary data.</text>
</comment>
<organism evidence="1 2">
    <name type="scientific">Laspinema olomoucense D3b</name>
    <dbReference type="NCBI Taxonomy" id="2953688"/>
    <lineage>
        <taxon>Bacteria</taxon>
        <taxon>Bacillati</taxon>
        <taxon>Cyanobacteriota</taxon>
        <taxon>Cyanophyceae</taxon>
        <taxon>Oscillatoriophycideae</taxon>
        <taxon>Oscillatoriales</taxon>
        <taxon>Laspinemataceae</taxon>
        <taxon>Laspinema</taxon>
        <taxon>Laspinema olomoucense</taxon>
    </lineage>
</organism>
<proteinExistence type="predicted"/>
<dbReference type="RefSeq" id="WP_261236458.1">
    <property type="nucleotide sequence ID" value="NZ_JAMXFA010000028.1"/>
</dbReference>
<gene>
    <name evidence="1" type="ORF">NG792_19045</name>
</gene>
<evidence type="ECO:0000313" key="2">
    <source>
        <dbReference type="Proteomes" id="UP001525961"/>
    </source>
</evidence>
<dbReference type="EMBL" id="JAMXFA010000028">
    <property type="protein sequence ID" value="MCT7979819.1"/>
    <property type="molecule type" value="Genomic_DNA"/>
</dbReference>
<dbReference type="Proteomes" id="UP001525961">
    <property type="component" value="Unassembled WGS sequence"/>
</dbReference>
<name>A0ABT2NAU2_9CYAN</name>
<keyword evidence="2" id="KW-1185">Reference proteome</keyword>
<reference evidence="1 2" key="1">
    <citation type="journal article" date="2022" name="Front. Microbiol.">
        <title>High genomic differentiation and limited gene flow indicate recent cryptic speciation within the genus Laspinema (cyanobacteria).</title>
        <authorList>
            <person name="Stanojkovic A."/>
            <person name="Skoupy S."/>
            <person name="Skaloud P."/>
            <person name="Dvorak P."/>
        </authorList>
    </citation>
    <scope>NUCLEOTIDE SEQUENCE [LARGE SCALE GENOMIC DNA]</scope>
    <source>
        <strain evidence="1 2">D3b</strain>
    </source>
</reference>
<sequence>MTLETELQVFLYNHNQVKEYKKELAQIFNKTAVEEVVKNKINEKINKLDPENRKKARQVTTFSAGSTSAFSQTDDWTMLALLFFADDNNFGSKVKLFGVSENPKINNKFNYDQPQKTDVMPILAGSYDIISHMVFGEAVKGTDVNSVYLTFEIATAEETNNNLSQEEIEIAKKWYKKAVKYPLFCGPSTRGAKAYYASHTTPELITEEIAEKKSNLLNVKELEDRNMFEKPLSTLIPNAHPLLPVFAMLSVLTGIYGHHTLFEVLSGAVCVHEGLTLDNCGAQWLRILGTYPKGKDDKEIIENKLSLSPKLNQEIEQFVNRYENYDPHNKSESGKAR</sequence>
<evidence type="ECO:0000313" key="1">
    <source>
        <dbReference type="EMBL" id="MCT7979819.1"/>
    </source>
</evidence>